<evidence type="ECO:0000259" key="9">
    <source>
        <dbReference type="SMART" id="SM00642"/>
    </source>
</evidence>
<proteinExistence type="inferred from homology"/>
<reference evidence="10 11" key="1">
    <citation type="submission" date="2017-02" db="EMBL/GenBank/DDBJ databases">
        <authorList>
            <person name="Peterson S.W."/>
        </authorList>
    </citation>
    <scope>NUCLEOTIDE SEQUENCE [LARGE SCALE GENOMIC DNA]</scope>
    <source>
        <strain evidence="10 11">USBA 369</strain>
    </source>
</reference>
<dbReference type="GO" id="GO:0046872">
    <property type="term" value="F:metal ion binding"/>
    <property type="evidence" value="ECO:0007669"/>
    <property type="project" value="UniProtKB-KW"/>
</dbReference>
<dbReference type="Gene3D" id="3.20.20.80">
    <property type="entry name" value="Glycosidases"/>
    <property type="match status" value="1"/>
</dbReference>
<evidence type="ECO:0000256" key="8">
    <source>
        <dbReference type="SAM" id="MobiDB-lite"/>
    </source>
</evidence>
<keyword evidence="4" id="KW-0479">Metal-binding</keyword>
<dbReference type="InterPro" id="IPR017853">
    <property type="entry name" value="GH"/>
</dbReference>
<feature type="region of interest" description="Disordered" evidence="8">
    <location>
        <begin position="1"/>
        <end position="31"/>
    </location>
</feature>
<dbReference type="NCBIfam" id="TIGR02456">
    <property type="entry name" value="treS_nterm"/>
    <property type="match status" value="1"/>
</dbReference>
<feature type="compositionally biased region" description="Basic and acidic residues" evidence="8">
    <location>
        <begin position="21"/>
        <end position="31"/>
    </location>
</feature>
<keyword evidence="6" id="KW-0413">Isomerase</keyword>
<comment type="similarity">
    <text evidence="2">Belongs to the glycosyl hydrolase 13 family. TreS subfamily.</text>
</comment>
<dbReference type="Proteomes" id="UP000190135">
    <property type="component" value="Unassembled WGS sequence"/>
</dbReference>
<feature type="domain" description="Glycosyl hydrolase family 13 catalytic" evidence="9">
    <location>
        <begin position="45"/>
        <end position="439"/>
    </location>
</feature>
<evidence type="ECO:0000313" key="11">
    <source>
        <dbReference type="Proteomes" id="UP000190135"/>
    </source>
</evidence>
<evidence type="ECO:0000256" key="3">
    <source>
        <dbReference type="ARBA" id="ARBA00012619"/>
    </source>
</evidence>
<evidence type="ECO:0000256" key="2">
    <source>
        <dbReference type="ARBA" id="ARBA00005496"/>
    </source>
</evidence>
<dbReference type="GO" id="GO:0016740">
    <property type="term" value="F:transferase activity"/>
    <property type="evidence" value="ECO:0007669"/>
    <property type="project" value="UniProtKB-KW"/>
</dbReference>
<dbReference type="Gene3D" id="2.60.40.1180">
    <property type="entry name" value="Golgi alpha-mannosidase II"/>
    <property type="match status" value="1"/>
</dbReference>
<sequence>MKIMDTSAAAGSASVSPRPYAEGKSESADDHPKRSLWYKGAIIYQLHVRSFFDSNGDGVGDFCGLLEKLDHIVDLGADAVWLLPFFPSPLKDDGYDISDYCGVNPAYGSLDDFRAFVAAAHERGLKVLIELVVNHTSDQHPWFQRARQAPAGSPERDYYVWSETGHEFSEARVIFLDSETSNWAWDPVARAYYWHRFYSHQPDLNFDNPRVVAEVEAILDFWLGLGVDGFRLDAVPYLVEREDTCGENLAETHDVLKLIRRKIEERNPECVLLAEANQSPQDTIPYFGRGDECHMAFHFPLMPRLFMALAEEHAEPIVSIIQSTMELPDGCQWAIFLRNHDELTLEMVSEEERERMWQFYATHRRLRINLGIRRRLASLVDGDRKRIELLNGLLFSLPGTPVVYYGDEIGMSDNPFLGDRDGVRTPMQWSSDRNGGFSRANTMELFLPPVVDPLFGYEAVNVETQRQVRSSLLNFMRWIIKVRREHPVFGHGAISFIATSNSRLLVYTRSHEGETVLCVANLSETAQAASIDLSDHQGATPIDLFGGCKFPTIGDWPYQISLPGHSFFWLKLVPDDALSDDEGLCTDRGVQPSLPTGENDLGTPTTPPRGA</sequence>
<evidence type="ECO:0000256" key="5">
    <source>
        <dbReference type="ARBA" id="ARBA00022837"/>
    </source>
</evidence>
<dbReference type="EMBL" id="FUXL01000003">
    <property type="protein sequence ID" value="SJZ79022.1"/>
    <property type="molecule type" value="Genomic_DNA"/>
</dbReference>
<keyword evidence="5" id="KW-0106">Calcium</keyword>
<evidence type="ECO:0000256" key="1">
    <source>
        <dbReference type="ARBA" id="ARBA00001595"/>
    </source>
</evidence>
<dbReference type="Gene3D" id="3.90.400.10">
    <property type="entry name" value="Oligo-1,6-glucosidase, Domain 2"/>
    <property type="match status" value="1"/>
</dbReference>
<evidence type="ECO:0000256" key="7">
    <source>
        <dbReference type="ARBA" id="ARBA00031378"/>
    </source>
</evidence>
<comment type="catalytic activity">
    <reaction evidence="1">
        <text>D-maltose = alpha,alpha-trehalose</text>
        <dbReference type="Rhea" id="RHEA:15145"/>
        <dbReference type="ChEBI" id="CHEBI:16551"/>
        <dbReference type="ChEBI" id="CHEBI:17306"/>
        <dbReference type="EC" id="5.4.99.16"/>
    </reaction>
</comment>
<feature type="region of interest" description="Disordered" evidence="8">
    <location>
        <begin position="584"/>
        <end position="611"/>
    </location>
</feature>
<dbReference type="SUPFAM" id="SSF51011">
    <property type="entry name" value="Glycosyl hydrolase domain"/>
    <property type="match status" value="1"/>
</dbReference>
<dbReference type="GO" id="GO:0047471">
    <property type="term" value="F:maltose alpha-D-glucosyltransferase activity"/>
    <property type="evidence" value="ECO:0007669"/>
    <property type="project" value="UniProtKB-EC"/>
</dbReference>
<dbReference type="InterPro" id="IPR012810">
    <property type="entry name" value="TreS/a-amylase_N"/>
</dbReference>
<dbReference type="SMART" id="SM00642">
    <property type="entry name" value="Aamy"/>
    <property type="match status" value="1"/>
</dbReference>
<dbReference type="AlphaFoldDB" id="A0A1T4NIE7"/>
<name>A0A1T4NIE7_9HYPH</name>
<dbReference type="InterPro" id="IPR013780">
    <property type="entry name" value="Glyco_hydro_b"/>
</dbReference>
<dbReference type="InterPro" id="IPR006047">
    <property type="entry name" value="GH13_cat_dom"/>
</dbReference>
<organism evidence="10 11">
    <name type="scientific">Consotaella salsifontis</name>
    <dbReference type="NCBI Taxonomy" id="1365950"/>
    <lineage>
        <taxon>Bacteria</taxon>
        <taxon>Pseudomonadati</taxon>
        <taxon>Pseudomonadota</taxon>
        <taxon>Alphaproteobacteria</taxon>
        <taxon>Hyphomicrobiales</taxon>
        <taxon>Aurantimonadaceae</taxon>
        <taxon>Consotaella</taxon>
    </lineage>
</organism>
<protein>
    <recommendedName>
        <fullName evidence="3">maltose alpha-D-glucosyltransferase</fullName>
        <ecNumber evidence="3">5.4.99.16</ecNumber>
    </recommendedName>
    <alternativeName>
        <fullName evidence="7">Maltose alpha-D-glucosyltransferase</fullName>
    </alternativeName>
</protein>
<evidence type="ECO:0000256" key="6">
    <source>
        <dbReference type="ARBA" id="ARBA00023235"/>
    </source>
</evidence>
<dbReference type="InterPro" id="IPR032091">
    <property type="entry name" value="Malt_amylase-like_C"/>
</dbReference>
<dbReference type="Pfam" id="PF00128">
    <property type="entry name" value="Alpha-amylase"/>
    <property type="match status" value="1"/>
</dbReference>
<keyword evidence="11" id="KW-1185">Reference proteome</keyword>
<evidence type="ECO:0000256" key="4">
    <source>
        <dbReference type="ARBA" id="ARBA00022723"/>
    </source>
</evidence>
<dbReference type="SUPFAM" id="SSF51445">
    <property type="entry name" value="(Trans)glycosidases"/>
    <property type="match status" value="1"/>
</dbReference>
<dbReference type="InterPro" id="IPR045857">
    <property type="entry name" value="O16G_dom_2"/>
</dbReference>
<dbReference type="Pfam" id="PF16657">
    <property type="entry name" value="Malt_amylase_C"/>
    <property type="match status" value="1"/>
</dbReference>
<dbReference type="PANTHER" id="PTHR10357:SF219">
    <property type="entry name" value="MALTOSE ALPHA-D-GLUCOSYLTRANSFERASE"/>
    <property type="match status" value="1"/>
</dbReference>
<dbReference type="GO" id="GO:0005975">
    <property type="term" value="P:carbohydrate metabolic process"/>
    <property type="evidence" value="ECO:0007669"/>
    <property type="project" value="InterPro"/>
</dbReference>
<accession>A0A1T4NIE7</accession>
<gene>
    <name evidence="10" type="ORF">SAMN05428963_10343</name>
</gene>
<dbReference type="EC" id="5.4.99.16" evidence="3"/>
<keyword evidence="10" id="KW-0808">Transferase</keyword>
<dbReference type="FunFam" id="3.20.20.80:FF:000055">
    <property type="entry name" value="Trehalose synthase"/>
    <property type="match status" value="1"/>
</dbReference>
<dbReference type="PANTHER" id="PTHR10357">
    <property type="entry name" value="ALPHA-AMYLASE FAMILY MEMBER"/>
    <property type="match status" value="1"/>
</dbReference>
<dbReference type="CDD" id="cd11334">
    <property type="entry name" value="AmyAc_TreS"/>
    <property type="match status" value="1"/>
</dbReference>
<dbReference type="STRING" id="1365950.SAMN05428963_10343"/>
<evidence type="ECO:0000313" key="10">
    <source>
        <dbReference type="EMBL" id="SJZ79022.1"/>
    </source>
</evidence>